<dbReference type="Proteomes" id="UP000046395">
    <property type="component" value="Unassembled WGS sequence"/>
</dbReference>
<evidence type="ECO:0000256" key="2">
    <source>
        <dbReference type="ARBA" id="ARBA00022670"/>
    </source>
</evidence>
<dbReference type="GO" id="GO:0004222">
    <property type="term" value="F:metalloendopeptidase activity"/>
    <property type="evidence" value="ECO:0007669"/>
    <property type="project" value="InterPro"/>
</dbReference>
<feature type="binding site" evidence="8">
    <location>
        <position position="220"/>
    </location>
    <ligand>
        <name>Zn(2+)</name>
        <dbReference type="ChEBI" id="CHEBI:29105"/>
        <label>2</label>
        <note>catalytic</note>
    </ligand>
</feature>
<evidence type="ECO:0000256" key="6">
    <source>
        <dbReference type="ARBA" id="ARBA00023049"/>
    </source>
</evidence>
<dbReference type="InterPro" id="IPR024079">
    <property type="entry name" value="MetalloPept_cat_dom_sf"/>
</dbReference>
<feature type="binding site" evidence="8">
    <location>
        <position position="230"/>
    </location>
    <ligand>
        <name>Zn(2+)</name>
        <dbReference type="ChEBI" id="CHEBI:29105"/>
        <label>2</label>
        <note>catalytic</note>
    </ligand>
</feature>
<sequence length="287" mass="32806">MAILFLAASLAITQIAIGAPLFNVPAQEYVLDYLRKYRYLEPGESPTSGKGALSAALKRFQFDTGLKPEGILNLETLQMMTQPRCGNPSFSSGGRRKRFVPHGIKWLKRTLTWKLNDPYDLLGKYEKSVVRTTLHRAFNDWSSASKRSLRFSEHEKEDGKANFNIFFARGDHNDSLPFDGRAGIVAHGFYPTNGNLHFDADEHWTLYMADGVNLYQTAMHEIGHLLGLEHSNDYNAVMFPINRPYDPLFKLGDDDIRGIRYMYAPWAWTTYINRYLNQVWARNLASS</sequence>
<dbReference type="WBParaSite" id="TMUE_2000010148.1">
    <property type="protein sequence ID" value="TMUE_2000010148.1"/>
    <property type="gene ID" value="WBGene00294292"/>
</dbReference>
<feature type="active site" evidence="7">
    <location>
        <position position="221"/>
    </location>
</feature>
<evidence type="ECO:0000256" key="4">
    <source>
        <dbReference type="ARBA" id="ARBA00022801"/>
    </source>
</evidence>
<dbReference type="Pfam" id="PF01471">
    <property type="entry name" value="PG_binding_1"/>
    <property type="match status" value="1"/>
</dbReference>
<keyword evidence="2" id="KW-0645">Protease</keyword>
<dbReference type="STRING" id="70415.A0A5S6QSN2"/>
<feature type="chain" id="PRO_5024360690" evidence="9">
    <location>
        <begin position="19"/>
        <end position="287"/>
    </location>
</feature>
<dbReference type="Pfam" id="PF00413">
    <property type="entry name" value="Peptidase_M10"/>
    <property type="match status" value="1"/>
</dbReference>
<feature type="binding site" evidence="8">
    <location>
        <position position="174"/>
    </location>
    <ligand>
        <name>Zn(2+)</name>
        <dbReference type="ChEBI" id="CHEBI:29105"/>
        <label>1</label>
    </ligand>
</feature>
<dbReference type="InterPro" id="IPR021190">
    <property type="entry name" value="Pept_M10A"/>
</dbReference>
<feature type="binding site" evidence="8">
    <location>
        <position position="187"/>
    </location>
    <ligand>
        <name>Zn(2+)</name>
        <dbReference type="ChEBI" id="CHEBI:29105"/>
        <label>1</label>
    </ligand>
</feature>
<evidence type="ECO:0000259" key="10">
    <source>
        <dbReference type="SMART" id="SM00235"/>
    </source>
</evidence>
<feature type="binding site" evidence="8">
    <location>
        <position position="199"/>
    </location>
    <ligand>
        <name>Ca(2+)</name>
        <dbReference type="ChEBI" id="CHEBI:29108"/>
        <label>3</label>
    </ligand>
</feature>
<keyword evidence="4" id="KW-0378">Hydrolase</keyword>
<keyword evidence="8" id="KW-0106">Calcium</keyword>
<dbReference type="InterPro" id="IPR001818">
    <property type="entry name" value="Pept_M10_metallopeptidase"/>
</dbReference>
<feature type="binding site" evidence="8">
    <location>
        <position position="202"/>
    </location>
    <ligand>
        <name>Ca(2+)</name>
        <dbReference type="ChEBI" id="CHEBI:29108"/>
        <label>1</label>
    </ligand>
</feature>
<feature type="binding site" evidence="8">
    <location>
        <position position="179"/>
    </location>
    <ligand>
        <name>Ca(2+)</name>
        <dbReference type="ChEBI" id="CHEBI:29108"/>
        <label>3</label>
    </ligand>
</feature>
<dbReference type="GO" id="GO:0008270">
    <property type="term" value="F:zinc ion binding"/>
    <property type="evidence" value="ECO:0007669"/>
    <property type="project" value="InterPro"/>
</dbReference>
<evidence type="ECO:0000256" key="5">
    <source>
        <dbReference type="ARBA" id="ARBA00022833"/>
    </source>
</evidence>
<keyword evidence="11" id="KW-1185">Reference proteome</keyword>
<evidence type="ECO:0000256" key="8">
    <source>
        <dbReference type="PIRSR" id="PIRSR621190-2"/>
    </source>
</evidence>
<evidence type="ECO:0000313" key="12">
    <source>
        <dbReference type="WBParaSite" id="TMUE_2000010148.1"/>
    </source>
</evidence>
<dbReference type="PANTHER" id="PTHR10201">
    <property type="entry name" value="MATRIX METALLOPROTEINASE"/>
    <property type="match status" value="1"/>
</dbReference>
<dbReference type="SUPFAM" id="SSF47090">
    <property type="entry name" value="PGBD-like"/>
    <property type="match status" value="1"/>
</dbReference>
<comment type="cofactor">
    <cofactor evidence="8">
        <name>Ca(2+)</name>
        <dbReference type="ChEBI" id="CHEBI:29108"/>
    </cofactor>
    <text evidence="8">Can bind about 5 Ca(2+) ions per subunit.</text>
</comment>
<dbReference type="GO" id="GO:0006508">
    <property type="term" value="P:proteolysis"/>
    <property type="evidence" value="ECO:0007669"/>
    <property type="project" value="UniProtKB-KW"/>
</dbReference>
<name>A0A5S6QSN2_TRIMR</name>
<keyword evidence="9" id="KW-0732">Signal</keyword>
<protein>
    <submittedName>
        <fullName evidence="12">ZnMc domain-containing protein</fullName>
    </submittedName>
</protein>
<dbReference type="CDD" id="cd04278">
    <property type="entry name" value="ZnMc_MMP"/>
    <property type="match status" value="1"/>
</dbReference>
<comment type="similarity">
    <text evidence="1">Belongs to the peptidase M10A family.</text>
</comment>
<feature type="binding site" evidence="8">
    <location>
        <position position="238"/>
    </location>
    <ligand>
        <name>Zn(2+)</name>
        <dbReference type="ChEBI" id="CHEBI:29105"/>
        <label>2</label>
        <note>catalytic</note>
    </ligand>
</feature>
<accession>A0A5S6QSN2</accession>
<evidence type="ECO:0000256" key="7">
    <source>
        <dbReference type="PIRSR" id="PIRSR621190-1"/>
    </source>
</evidence>
<evidence type="ECO:0000256" key="9">
    <source>
        <dbReference type="SAM" id="SignalP"/>
    </source>
</evidence>
<organism evidence="11 12">
    <name type="scientific">Trichuris muris</name>
    <name type="common">Mouse whipworm</name>
    <dbReference type="NCBI Taxonomy" id="70415"/>
    <lineage>
        <taxon>Eukaryota</taxon>
        <taxon>Metazoa</taxon>
        <taxon>Ecdysozoa</taxon>
        <taxon>Nematoda</taxon>
        <taxon>Enoplea</taxon>
        <taxon>Dorylaimia</taxon>
        <taxon>Trichinellida</taxon>
        <taxon>Trichuridae</taxon>
        <taxon>Trichuris</taxon>
    </lineage>
</organism>
<feature type="binding site" description="in inhibited form" evidence="8">
    <location>
        <position position="85"/>
    </location>
    <ligand>
        <name>Zn(2+)</name>
        <dbReference type="ChEBI" id="CHEBI:29105"/>
        <label>2</label>
        <note>catalytic</note>
    </ligand>
</feature>
<feature type="signal peptide" evidence="9">
    <location>
        <begin position="1"/>
        <end position="18"/>
    </location>
</feature>
<keyword evidence="5 8" id="KW-0862">Zinc</keyword>
<feature type="domain" description="Peptidase metallopeptidase" evidence="10">
    <location>
        <begin position="109"/>
        <end position="265"/>
    </location>
</feature>
<feature type="binding site" evidence="8">
    <location>
        <position position="197"/>
    </location>
    <ligand>
        <name>Zn(2+)</name>
        <dbReference type="ChEBI" id="CHEBI:29105"/>
        <label>1</label>
    </ligand>
</feature>
<keyword evidence="6" id="KW-0482">Metalloprotease</keyword>
<feature type="binding site" evidence="8">
    <location>
        <position position="180"/>
    </location>
    <ligand>
        <name>Ca(2+)</name>
        <dbReference type="ChEBI" id="CHEBI:29108"/>
        <label>3</label>
    </ligand>
</feature>
<dbReference type="SUPFAM" id="SSF55486">
    <property type="entry name" value="Metalloproteases ('zincins'), catalytic domain"/>
    <property type="match status" value="1"/>
</dbReference>
<proteinExistence type="inferred from homology"/>
<evidence type="ECO:0000256" key="3">
    <source>
        <dbReference type="ARBA" id="ARBA00022723"/>
    </source>
</evidence>
<dbReference type="InterPro" id="IPR033739">
    <property type="entry name" value="M10A_MMP"/>
</dbReference>
<feature type="binding site" evidence="8">
    <location>
        <position position="172"/>
    </location>
    <ligand>
        <name>Zn(2+)</name>
        <dbReference type="ChEBI" id="CHEBI:29105"/>
        <label>1</label>
    </ligand>
</feature>
<dbReference type="Gene3D" id="3.40.390.10">
    <property type="entry name" value="Collagenase (Catalytic Domain)"/>
    <property type="match status" value="1"/>
</dbReference>
<keyword evidence="3 8" id="KW-0479">Metal-binding</keyword>
<dbReference type="InterPro" id="IPR002477">
    <property type="entry name" value="Peptidoglycan-bd-like"/>
</dbReference>
<comment type="cofactor">
    <cofactor evidence="8">
        <name>Zn(2+)</name>
        <dbReference type="ChEBI" id="CHEBI:29105"/>
    </cofactor>
    <text evidence="8">Binds 2 Zn(2+) ions per subunit.</text>
</comment>
<dbReference type="PRINTS" id="PR00138">
    <property type="entry name" value="MATRIXIN"/>
</dbReference>
<dbReference type="PANTHER" id="PTHR10201:SF310">
    <property type="entry name" value="MMP-LIKE PROTEIN"/>
    <property type="match status" value="1"/>
</dbReference>
<dbReference type="GO" id="GO:0031012">
    <property type="term" value="C:extracellular matrix"/>
    <property type="evidence" value="ECO:0007669"/>
    <property type="project" value="InterPro"/>
</dbReference>
<evidence type="ECO:0000256" key="1">
    <source>
        <dbReference type="ARBA" id="ARBA00010370"/>
    </source>
</evidence>
<dbReference type="GO" id="GO:0030198">
    <property type="term" value="P:extracellular matrix organization"/>
    <property type="evidence" value="ECO:0007669"/>
    <property type="project" value="TreeGrafter"/>
</dbReference>
<dbReference type="GO" id="GO:0030574">
    <property type="term" value="P:collagen catabolic process"/>
    <property type="evidence" value="ECO:0007669"/>
    <property type="project" value="TreeGrafter"/>
</dbReference>
<dbReference type="AlphaFoldDB" id="A0A5S6QSN2"/>
<feature type="binding site" evidence="8">
    <location>
        <position position="224"/>
    </location>
    <ligand>
        <name>Zn(2+)</name>
        <dbReference type="ChEBI" id="CHEBI:29105"/>
        <label>2</label>
        <note>catalytic</note>
    </ligand>
</feature>
<evidence type="ECO:0000313" key="11">
    <source>
        <dbReference type="Proteomes" id="UP000046395"/>
    </source>
</evidence>
<dbReference type="InterPro" id="IPR036365">
    <property type="entry name" value="PGBD-like_sf"/>
</dbReference>
<dbReference type="SMART" id="SM00235">
    <property type="entry name" value="ZnMc"/>
    <property type="match status" value="1"/>
</dbReference>
<feature type="binding site" evidence="8">
    <location>
        <position position="202"/>
    </location>
    <ligand>
        <name>Ca(2+)</name>
        <dbReference type="ChEBI" id="CHEBI:29108"/>
        <label>3</label>
    </ligand>
</feature>
<reference evidence="12" key="1">
    <citation type="submission" date="2019-12" db="UniProtKB">
        <authorList>
            <consortium name="WormBaseParasite"/>
        </authorList>
    </citation>
    <scope>IDENTIFICATION</scope>
</reference>
<dbReference type="InterPro" id="IPR006026">
    <property type="entry name" value="Peptidase_Metallo"/>
</dbReference>